<dbReference type="Pfam" id="PF14907">
    <property type="entry name" value="NTP_transf_5"/>
    <property type="match status" value="1"/>
</dbReference>
<accession>A0ABS2QC06</accession>
<evidence type="ECO:0000313" key="1">
    <source>
        <dbReference type="EMBL" id="MBM7659141.1"/>
    </source>
</evidence>
<evidence type="ECO:0008006" key="3">
    <source>
        <dbReference type="Google" id="ProtNLM"/>
    </source>
</evidence>
<dbReference type="InterPro" id="IPR039498">
    <property type="entry name" value="NTP_transf_5"/>
</dbReference>
<protein>
    <recommendedName>
        <fullName evidence="3">Nucleotidyltransferase family protein</fullName>
    </recommendedName>
</protein>
<proteinExistence type="predicted"/>
<name>A0ABS2QC06_9BACL</name>
<dbReference type="Proteomes" id="UP000823201">
    <property type="component" value="Unassembled WGS sequence"/>
</dbReference>
<comment type="caution">
    <text evidence="1">The sequence shown here is derived from an EMBL/GenBank/DDBJ whole genome shotgun (WGS) entry which is preliminary data.</text>
</comment>
<reference evidence="1 2" key="1">
    <citation type="submission" date="2021-01" db="EMBL/GenBank/DDBJ databases">
        <title>Genomic Encyclopedia of Type Strains, Phase IV (KMG-IV): sequencing the most valuable type-strain genomes for metagenomic binning, comparative biology and taxonomic classification.</title>
        <authorList>
            <person name="Goeker M."/>
        </authorList>
    </citation>
    <scope>NUCLEOTIDE SEQUENCE [LARGE SCALE GENOMIC DNA]</scope>
    <source>
        <strain evidence="1 2">DSM 100968</strain>
    </source>
</reference>
<organism evidence="1 2">
    <name type="scientific">Sporolactobacillus spathodeae</name>
    <dbReference type="NCBI Taxonomy" id="1465502"/>
    <lineage>
        <taxon>Bacteria</taxon>
        <taxon>Bacillati</taxon>
        <taxon>Bacillota</taxon>
        <taxon>Bacilli</taxon>
        <taxon>Bacillales</taxon>
        <taxon>Sporolactobacillaceae</taxon>
        <taxon>Sporolactobacillus</taxon>
    </lineage>
</organism>
<dbReference type="RefSeq" id="WP_205007682.1">
    <property type="nucleotide sequence ID" value="NZ_CBCRXA010000036.1"/>
</dbReference>
<evidence type="ECO:0000313" key="2">
    <source>
        <dbReference type="Proteomes" id="UP000823201"/>
    </source>
</evidence>
<dbReference type="EMBL" id="JAFBEV010000037">
    <property type="protein sequence ID" value="MBM7659141.1"/>
    <property type="molecule type" value="Genomic_DNA"/>
</dbReference>
<sequence length="372" mass="44776">MLKFLRALYNQSLIPQEEAFYSQILNDQHNDLISPQLYYLLNSRHLTRQVPDFFREELKKRTMRRLFLSAMIKKELENVLEQFEQRKIEVIPLKGPRFAEKYFDSLAARSTSDIDILVKPYQIDQAIEMIHSLGYNSIVPYEKEHFHTVLSKMTQMGYPLNVEIHWHFLRKGTSALMMDSFWKDAVPFQSYHYVHELSDFHLFYIICLHGWNHELISWKYFIDIIQMIERLNDQLDYEKLLAFSRKVKTYRRIAHTLEIVYHEFPHLNQMKPLPLDAHSTYWWDEQDLHGDHQLKATLHVLIKRLKQVEDYDTRRQKLIFLKRNLVPDPVIMARIIGEDKMKWPRLAQYLLFLGKCLGEIVRSFFPSSKRTE</sequence>
<gene>
    <name evidence="1" type="ORF">JOC27_002646</name>
</gene>
<keyword evidence="2" id="KW-1185">Reference proteome</keyword>